<proteinExistence type="predicted"/>
<dbReference type="eggNOG" id="ENOG50339JS">
    <property type="taxonomic scope" value="Bacteria"/>
</dbReference>
<evidence type="ECO:0000313" key="1">
    <source>
        <dbReference type="EMBL" id="ACL46832.1"/>
    </source>
</evidence>
<reference evidence="1" key="1">
    <citation type="submission" date="2009-01" db="EMBL/GenBank/DDBJ databases">
        <title>Complete sequence of chromosome Cyanothece sp. PCC 7425.</title>
        <authorList>
            <consortium name="US DOE Joint Genome Institute"/>
            <person name="Lucas S."/>
            <person name="Copeland A."/>
            <person name="Lapidus A."/>
            <person name="Glavina del Rio T."/>
            <person name="Dalin E."/>
            <person name="Tice H."/>
            <person name="Bruce D."/>
            <person name="Goodwin L."/>
            <person name="Pitluck S."/>
            <person name="Sims D."/>
            <person name="Meineke L."/>
            <person name="Brettin T."/>
            <person name="Detter J.C."/>
            <person name="Han C."/>
            <person name="Larimer F."/>
            <person name="Land M."/>
            <person name="Hauser L."/>
            <person name="Kyrpides N."/>
            <person name="Ovchinnikova G."/>
            <person name="Liberton M."/>
            <person name="Stoeckel J."/>
            <person name="Banerjee A."/>
            <person name="Singh A."/>
            <person name="Page L."/>
            <person name="Sato H."/>
            <person name="Zhao L."/>
            <person name="Sherman L."/>
            <person name="Pakrasi H."/>
            <person name="Richardson P."/>
        </authorList>
    </citation>
    <scope>NUCLEOTIDE SEQUENCE</scope>
    <source>
        <strain evidence="1">PCC 7425</strain>
    </source>
</reference>
<gene>
    <name evidence="1" type="ordered locus">Cyan7425_4522</name>
</gene>
<dbReference type="EMBL" id="CP001344">
    <property type="protein sequence ID" value="ACL46832.1"/>
    <property type="molecule type" value="Genomic_DNA"/>
</dbReference>
<organism evidence="1">
    <name type="scientific">Cyanothece sp. (strain PCC 7425 / ATCC 29141)</name>
    <dbReference type="NCBI Taxonomy" id="395961"/>
    <lineage>
        <taxon>Bacteria</taxon>
        <taxon>Bacillati</taxon>
        <taxon>Cyanobacteriota</taxon>
        <taxon>Cyanophyceae</taxon>
        <taxon>Gomontiellales</taxon>
        <taxon>Cyanothecaceae</taxon>
        <taxon>Cyanothece</taxon>
    </lineage>
</organism>
<protein>
    <submittedName>
        <fullName evidence="1">Uncharacterized protein</fullName>
    </submittedName>
</protein>
<dbReference type="STRING" id="395961.Cyan7425_4522"/>
<dbReference type="KEGG" id="cyn:Cyan7425_4522"/>
<dbReference type="HOGENOM" id="CLU_203775_0_1_3"/>
<accession>B8HKI8</accession>
<dbReference type="AlphaFoldDB" id="B8HKI8"/>
<sequence length="68" mass="7962">MNELPQLPSMETIKQRAAKMEEICRRADAGILLLDDLIAQLEQEIRASRLYQLRLKRARQLCDRPINN</sequence>
<name>B8HKI8_CYAP4</name>